<organism evidence="1 2">
    <name type="scientific">Geobacillus icigianus</name>
    <dbReference type="NCBI Taxonomy" id="1430331"/>
    <lineage>
        <taxon>Bacteria</taxon>
        <taxon>Bacillati</taxon>
        <taxon>Bacillota</taxon>
        <taxon>Bacilli</taxon>
        <taxon>Bacillales</taxon>
        <taxon>Anoxybacillaceae</taxon>
        <taxon>Geobacillus</taxon>
    </lineage>
</organism>
<protein>
    <submittedName>
        <fullName evidence="1">Uncharacterized protein</fullName>
    </submittedName>
</protein>
<evidence type="ECO:0000313" key="1">
    <source>
        <dbReference type="EMBL" id="MEB3749249.1"/>
    </source>
</evidence>
<evidence type="ECO:0000313" key="2">
    <source>
        <dbReference type="Proteomes" id="UP000029267"/>
    </source>
</evidence>
<gene>
    <name evidence="1" type="ORF">EP10_000088</name>
</gene>
<sequence length="62" mass="7264">MVLKAKIIIMYRIQIVQVKGIIILMLTAIPCQNILTMESLMGKIQQQNQFIHQLIQENEQLR</sequence>
<dbReference type="EMBL" id="JPYA02000001">
    <property type="protein sequence ID" value="MEB3749249.1"/>
    <property type="molecule type" value="Genomic_DNA"/>
</dbReference>
<reference evidence="1 2" key="1">
    <citation type="journal article" date="2014" name="Genome Announc.">
        <title>Draft Genome Sequence of Geobacillus icigianus Strain G1w1T Isolated from Hot Springs in the Valley of Geysers, Kamchatka (Russian Federation).</title>
        <authorList>
            <person name="Bryanskaya A.V."/>
            <person name="Rozanov A.S."/>
            <person name="Logacheva M.D."/>
            <person name="Kotenko A.V."/>
            <person name="Peltek S.E."/>
        </authorList>
    </citation>
    <scope>NUCLEOTIDE SEQUENCE [LARGE SCALE GENOMIC DNA]</scope>
    <source>
        <strain evidence="1 2">G1w1</strain>
    </source>
</reference>
<keyword evidence="2" id="KW-1185">Reference proteome</keyword>
<proteinExistence type="predicted"/>
<comment type="caution">
    <text evidence="1">The sequence shown here is derived from an EMBL/GenBank/DDBJ whole genome shotgun (WGS) entry which is preliminary data.</text>
</comment>
<dbReference type="Proteomes" id="UP000029267">
    <property type="component" value="Unassembled WGS sequence"/>
</dbReference>
<name>A0ABU6BBG8_9BACL</name>
<accession>A0ABU6BBG8</accession>